<accession>J9GI90</accession>
<organism evidence="1">
    <name type="scientific">gut metagenome</name>
    <dbReference type="NCBI Taxonomy" id="749906"/>
    <lineage>
        <taxon>unclassified sequences</taxon>
        <taxon>metagenomes</taxon>
        <taxon>organismal metagenomes</taxon>
    </lineage>
</organism>
<reference evidence="1" key="1">
    <citation type="journal article" date="2012" name="PLoS ONE">
        <title>Gene sets for utilization of primary and secondary nutrition supplies in the distal gut of endangered iberian lynx.</title>
        <authorList>
            <person name="Alcaide M."/>
            <person name="Messina E."/>
            <person name="Richter M."/>
            <person name="Bargiela R."/>
            <person name="Peplies J."/>
            <person name="Huws S.A."/>
            <person name="Newbold C.J."/>
            <person name="Golyshin P.N."/>
            <person name="Simon M.A."/>
            <person name="Lopez G."/>
            <person name="Yakimov M.M."/>
            <person name="Ferrer M."/>
        </authorList>
    </citation>
    <scope>NUCLEOTIDE SEQUENCE</scope>
</reference>
<protein>
    <submittedName>
        <fullName evidence="1">Uncharacterized protein</fullName>
    </submittedName>
</protein>
<name>J9GI90_9ZZZZ</name>
<evidence type="ECO:0000313" key="1">
    <source>
        <dbReference type="EMBL" id="EJW99214.1"/>
    </source>
</evidence>
<sequence>MFVLVGMQEQIITYATANKTLLDSREGIDCPIDV</sequence>
<comment type="caution">
    <text evidence="1">The sequence shown here is derived from an EMBL/GenBank/DDBJ whole genome shotgun (WGS) entry which is preliminary data.</text>
</comment>
<dbReference type="EMBL" id="AMCI01003918">
    <property type="protein sequence ID" value="EJW99214.1"/>
    <property type="molecule type" value="Genomic_DNA"/>
</dbReference>
<proteinExistence type="predicted"/>
<gene>
    <name evidence="1" type="ORF">EVA_12680</name>
</gene>
<dbReference type="AlphaFoldDB" id="J9GI90"/>